<dbReference type="InParanoid" id="Q4UCD3"/>
<keyword evidence="1" id="KW-0175">Coiled coil</keyword>
<reference evidence="2 3" key="1">
    <citation type="journal article" date="2005" name="Science">
        <title>Genome of the host-cell transforming parasite Theileria annulata compared with T. parva.</title>
        <authorList>
            <person name="Pain A."/>
            <person name="Renauld H."/>
            <person name="Berriman M."/>
            <person name="Murphy L."/>
            <person name="Yeats C.A."/>
            <person name="Weir W."/>
            <person name="Kerhornou A."/>
            <person name="Aslett M."/>
            <person name="Bishop R."/>
            <person name="Bouchier C."/>
            <person name="Cochet M."/>
            <person name="Coulson R.M.R."/>
            <person name="Cronin A."/>
            <person name="de Villiers E.P."/>
            <person name="Fraser A."/>
            <person name="Fosker N."/>
            <person name="Gardner M."/>
            <person name="Goble A."/>
            <person name="Griffiths-Jones S."/>
            <person name="Harris D.E."/>
            <person name="Katzer F."/>
            <person name="Larke N."/>
            <person name="Lord A."/>
            <person name="Maser P."/>
            <person name="McKellar S."/>
            <person name="Mooney P."/>
            <person name="Morton F."/>
            <person name="Nene V."/>
            <person name="O'Neil S."/>
            <person name="Price C."/>
            <person name="Quail M.A."/>
            <person name="Rabbinowitsch E."/>
            <person name="Rawlings N.D."/>
            <person name="Rutter S."/>
            <person name="Saunders D."/>
            <person name="Seeger K."/>
            <person name="Shah T."/>
            <person name="Squares R."/>
            <person name="Squares S."/>
            <person name="Tivey A."/>
            <person name="Walker A.R."/>
            <person name="Woodward J."/>
            <person name="Dobbelaere D.A.E."/>
            <person name="Langsley G."/>
            <person name="Rajandream M.A."/>
            <person name="McKeever D."/>
            <person name="Shiels B."/>
            <person name="Tait A."/>
            <person name="Barrell B.G."/>
            <person name="Hall N."/>
        </authorList>
    </citation>
    <scope>NUCLEOTIDE SEQUENCE [LARGE SCALE GENOMIC DNA]</scope>
    <source>
        <strain evidence="3">Ankara</strain>
    </source>
</reference>
<dbReference type="Proteomes" id="UP000001950">
    <property type="component" value="Chromosome 3"/>
</dbReference>
<feature type="coiled-coil region" evidence="1">
    <location>
        <begin position="381"/>
        <end position="408"/>
    </location>
</feature>
<sequence length="839" mass="90814">MVKPLLMVPSSVIVSPLVRVSLVLIGLPPLVRVALWRRPVRVSVSPVYHHQVYTPDFTNEGKCKAITPIYDKPCLVIKTSICHTNNLKNYEIQQKANSLSSTASTQSNIELASTQDTDLNKSGNTAQTGLQAKANELKEKAEALHGAAKELETAAGTTGSPLQPLNAPATALKNAAGNEGSGDGLYKKAQALAGVGQGAASAQANAVITAFEAVETQYNELMKQASTNGLTNSPEVIGVVKKFHEVKTTYYQMLIGYRFRYQVGDGSTDGMILNKASELHEKASTLAGAQGLKAQPNQDPQADPHQQLRELATELSNAVGENTGSPNSLQQALSQLKGATNDSLIVEKAQDVIQKYNEVTEKYGKVKEKDSDYKDLATGEYTQVKSAFEALEKKFDALKNSYENVLKLRVQELSQKAQELYIKANTLAGVVSELSSQANALRDAASKTGGTSDGLQQKATKLVEAINTEPGDPSGTNASAVITQFNTVRTAYNELAKLDKYSAVVDKIKKGETVSQPDEQKVKEVEDAYNNLKKVYDKILNVSKTTTLRVKAGASSSEGLRALASTLHSQANDLYTAVHTADSQANAAKVLKVKAGTDTQKTDSKYLRKLAADLYTKASELADAVGGSDNNAAKNLKDAVGSDEITATDKLRAKLKELASAQDTQLSKKAQDVRDKYDAVEPLFEAVKSKQSAYAGHQDKFEAVVKAWNAFNEVYKPEEKLATAVGAADQAGETGKPNTLREALHQLGTDPGTEPDNLSAMNKDVKTQYNTVKYKFDLVKNQESAYEAAQGNFKTEKYDPLVTAFNDFNNSYREAIYPTKFYSIIVPSIISMLSDYLRK</sequence>
<evidence type="ECO:0000256" key="1">
    <source>
        <dbReference type="SAM" id="Coils"/>
    </source>
</evidence>
<dbReference type="GeneID" id="3864843"/>
<dbReference type="VEuPathDB" id="PiroplasmaDB:TA03850"/>
<keyword evidence="3" id="KW-1185">Reference proteome</keyword>
<name>Q4UCD3_THEAN</name>
<accession>Q4UCD3</accession>
<dbReference type="EMBL" id="CR940352">
    <property type="protein sequence ID" value="CAI75518.1"/>
    <property type="molecule type" value="Genomic_DNA"/>
</dbReference>
<dbReference type="RefSeq" id="XP_954994.1">
    <property type="nucleotide sequence ID" value="XM_949901.1"/>
</dbReference>
<proteinExistence type="predicted"/>
<gene>
    <name evidence="2" type="ORF">TA03850</name>
</gene>
<evidence type="ECO:0000313" key="2">
    <source>
        <dbReference type="EMBL" id="CAI75518.1"/>
    </source>
</evidence>
<dbReference type="KEGG" id="tan:TA03850"/>
<protein>
    <submittedName>
        <fullName evidence="2">Tpr-related protein family member, putative</fullName>
    </submittedName>
</protein>
<organism evidence="2 3">
    <name type="scientific">Theileria annulata</name>
    <dbReference type="NCBI Taxonomy" id="5874"/>
    <lineage>
        <taxon>Eukaryota</taxon>
        <taxon>Sar</taxon>
        <taxon>Alveolata</taxon>
        <taxon>Apicomplexa</taxon>
        <taxon>Aconoidasida</taxon>
        <taxon>Piroplasmida</taxon>
        <taxon>Theileriidae</taxon>
        <taxon>Theileria</taxon>
    </lineage>
</organism>
<dbReference type="AlphaFoldDB" id="Q4UCD3"/>
<dbReference type="STRING" id="5874.Q4UCD3"/>
<evidence type="ECO:0000313" key="3">
    <source>
        <dbReference type="Proteomes" id="UP000001950"/>
    </source>
</evidence>